<proteinExistence type="predicted"/>
<dbReference type="EMBL" id="BJXW01000009">
    <property type="protein sequence ID" value="GEN30658.1"/>
    <property type="molecule type" value="Genomic_DNA"/>
</dbReference>
<dbReference type="Proteomes" id="UP000321491">
    <property type="component" value="Unassembled WGS sequence"/>
</dbReference>
<sequence>MSCIKPKIFKKKETIVIIKKPNGMNSRIKSPLKMVVISYVTKIQNRSEQFVKDYTKGLKSIDYLVNI</sequence>
<evidence type="ECO:0000313" key="2">
    <source>
        <dbReference type="Proteomes" id="UP000321491"/>
    </source>
</evidence>
<evidence type="ECO:0000313" key="1">
    <source>
        <dbReference type="EMBL" id="GEN30658.1"/>
    </source>
</evidence>
<gene>
    <name evidence="1" type="ORF">CQU01_08960</name>
</gene>
<organism evidence="1 2">
    <name type="scientific">Cerasibacillus quisquiliarum</name>
    <dbReference type="NCBI Taxonomy" id="227865"/>
    <lineage>
        <taxon>Bacteria</taxon>
        <taxon>Bacillati</taxon>
        <taxon>Bacillota</taxon>
        <taxon>Bacilli</taxon>
        <taxon>Bacillales</taxon>
        <taxon>Bacillaceae</taxon>
        <taxon>Cerasibacillus</taxon>
    </lineage>
</organism>
<keyword evidence="2" id="KW-1185">Reference proteome</keyword>
<comment type="caution">
    <text evidence="1">The sequence shown here is derived from an EMBL/GenBank/DDBJ whole genome shotgun (WGS) entry which is preliminary data.</text>
</comment>
<accession>A0A511UY10</accession>
<protein>
    <submittedName>
        <fullName evidence="1">Uncharacterized protein</fullName>
    </submittedName>
</protein>
<dbReference type="AlphaFoldDB" id="A0A511UY10"/>
<reference evidence="1 2" key="1">
    <citation type="submission" date="2019-07" db="EMBL/GenBank/DDBJ databases">
        <title>Whole genome shotgun sequence of Cerasibacillus quisquiliarum NBRC 102429.</title>
        <authorList>
            <person name="Hosoyama A."/>
            <person name="Uohara A."/>
            <person name="Ohji S."/>
            <person name="Ichikawa N."/>
        </authorList>
    </citation>
    <scope>NUCLEOTIDE SEQUENCE [LARGE SCALE GENOMIC DNA]</scope>
    <source>
        <strain evidence="1 2">NBRC 102429</strain>
    </source>
</reference>
<name>A0A511UY10_9BACI</name>